<evidence type="ECO:0000313" key="2">
    <source>
        <dbReference type="EMBL" id="PRX98129.1"/>
    </source>
</evidence>
<dbReference type="Proteomes" id="UP000237846">
    <property type="component" value="Unassembled WGS sequence"/>
</dbReference>
<dbReference type="Gene3D" id="1.10.260.40">
    <property type="entry name" value="lambda repressor-like DNA-binding domains"/>
    <property type="match status" value="1"/>
</dbReference>
<dbReference type="CDD" id="cd00093">
    <property type="entry name" value="HTH_XRE"/>
    <property type="match status" value="1"/>
</dbReference>
<keyword evidence="3" id="KW-1185">Reference proteome</keyword>
<dbReference type="EMBL" id="PVZC01000005">
    <property type="protein sequence ID" value="PRX98129.1"/>
    <property type="molecule type" value="Genomic_DNA"/>
</dbReference>
<dbReference type="AlphaFoldDB" id="A0A2T0Q2W6"/>
<gene>
    <name evidence="2" type="ORF">CLV72_105482</name>
</gene>
<dbReference type="InterPro" id="IPR043917">
    <property type="entry name" value="DUF5753"/>
</dbReference>
<proteinExistence type="predicted"/>
<dbReference type="RefSeq" id="WP_106248205.1">
    <property type="nucleotide sequence ID" value="NZ_PVZC01000005.1"/>
</dbReference>
<feature type="domain" description="HTH cro/C1-type" evidence="1">
    <location>
        <begin position="17"/>
        <end position="70"/>
    </location>
</feature>
<dbReference type="InterPro" id="IPR001387">
    <property type="entry name" value="Cro/C1-type_HTH"/>
</dbReference>
<protein>
    <submittedName>
        <fullName evidence="2">Helix-turn-helix protein</fullName>
    </submittedName>
</protein>
<dbReference type="Pfam" id="PF19054">
    <property type="entry name" value="DUF5753"/>
    <property type="match status" value="1"/>
</dbReference>
<dbReference type="PROSITE" id="PS50943">
    <property type="entry name" value="HTH_CROC1"/>
    <property type="match status" value="1"/>
</dbReference>
<dbReference type="OrthoDB" id="2897536at2"/>
<dbReference type="SMART" id="SM00530">
    <property type="entry name" value="HTH_XRE"/>
    <property type="match status" value="1"/>
</dbReference>
<dbReference type="GO" id="GO:0003677">
    <property type="term" value="F:DNA binding"/>
    <property type="evidence" value="ECO:0007669"/>
    <property type="project" value="InterPro"/>
</dbReference>
<name>A0A2T0Q2W6_9ACTN</name>
<evidence type="ECO:0000313" key="3">
    <source>
        <dbReference type="Proteomes" id="UP000237846"/>
    </source>
</evidence>
<dbReference type="InterPro" id="IPR010982">
    <property type="entry name" value="Lambda_DNA-bd_dom_sf"/>
</dbReference>
<evidence type="ECO:0000259" key="1">
    <source>
        <dbReference type="PROSITE" id="PS50943"/>
    </source>
</evidence>
<organism evidence="2 3">
    <name type="scientific">Allonocardiopsis opalescens</name>
    <dbReference type="NCBI Taxonomy" id="1144618"/>
    <lineage>
        <taxon>Bacteria</taxon>
        <taxon>Bacillati</taxon>
        <taxon>Actinomycetota</taxon>
        <taxon>Actinomycetes</taxon>
        <taxon>Streptosporangiales</taxon>
        <taxon>Allonocardiopsis</taxon>
    </lineage>
</organism>
<accession>A0A2T0Q2W6</accession>
<reference evidence="2 3" key="1">
    <citation type="submission" date="2018-03" db="EMBL/GenBank/DDBJ databases">
        <title>Genomic Encyclopedia of Archaeal and Bacterial Type Strains, Phase II (KMG-II): from individual species to whole genera.</title>
        <authorList>
            <person name="Goeker M."/>
        </authorList>
    </citation>
    <scope>NUCLEOTIDE SEQUENCE [LARGE SCALE GENOMIC DNA]</scope>
    <source>
        <strain evidence="2 3">DSM 45601</strain>
    </source>
</reference>
<sequence length="273" mass="29144">MSQTLPSALWMCFGARLADARTEAGLTVGGLGDLVGESAESIASVERAHRRPSRSLVEQLDTALDADGALTEAWAGTVQDEAFPRRFDDLAALEVHADHIWEHQSMTVPVYLRTADYSRAVLGPSHPGTPAETVEEWVREEVRRGAALAGPDAPTLRVVLNETALLRPFGGPEVLNAQRDALAARIASGSVELGIIPEATPNHPGLSPGFRVMTFTGRPRLVYAFHALGGTLISDDEGIGHCEMLMDRIIAAALPLTPTAPLLTDRYPDGADA</sequence>
<dbReference type="Pfam" id="PF13560">
    <property type="entry name" value="HTH_31"/>
    <property type="match status" value="1"/>
</dbReference>
<dbReference type="SUPFAM" id="SSF47413">
    <property type="entry name" value="lambda repressor-like DNA-binding domains"/>
    <property type="match status" value="1"/>
</dbReference>
<comment type="caution">
    <text evidence="2">The sequence shown here is derived from an EMBL/GenBank/DDBJ whole genome shotgun (WGS) entry which is preliminary data.</text>
</comment>